<reference evidence="16" key="1">
    <citation type="submission" date="2020-11" db="EMBL/GenBank/DDBJ databases">
        <authorList>
            <person name="Tran Van P."/>
        </authorList>
    </citation>
    <scope>NUCLEOTIDE SEQUENCE</scope>
</reference>
<dbReference type="GO" id="GO:0008202">
    <property type="term" value="P:steroid metabolic process"/>
    <property type="evidence" value="ECO:0007669"/>
    <property type="project" value="UniProtKB-ARBA"/>
</dbReference>
<comment type="similarity">
    <text evidence="4 12">Belongs to the glycosyl hydrolase 30 family.</text>
</comment>
<dbReference type="GO" id="GO:0005774">
    <property type="term" value="C:vacuolar membrane"/>
    <property type="evidence" value="ECO:0007669"/>
    <property type="project" value="UniProtKB-ARBA"/>
</dbReference>
<dbReference type="AlphaFoldDB" id="A0A7R9MCQ8"/>
<dbReference type="GO" id="GO:0005102">
    <property type="term" value="F:signaling receptor binding"/>
    <property type="evidence" value="ECO:0007669"/>
    <property type="project" value="UniProtKB-ARBA"/>
</dbReference>
<evidence type="ECO:0000256" key="4">
    <source>
        <dbReference type="ARBA" id="ARBA00005382"/>
    </source>
</evidence>
<dbReference type="GO" id="GO:0007040">
    <property type="term" value="P:lysosome organization"/>
    <property type="evidence" value="ECO:0007669"/>
    <property type="project" value="UniProtKB-ARBA"/>
</dbReference>
<dbReference type="GO" id="GO:0042391">
    <property type="term" value="P:regulation of membrane potential"/>
    <property type="evidence" value="ECO:0007669"/>
    <property type="project" value="UniProtKB-ARBA"/>
</dbReference>
<evidence type="ECO:0000259" key="14">
    <source>
        <dbReference type="Pfam" id="PF02055"/>
    </source>
</evidence>
<dbReference type="GO" id="GO:0004348">
    <property type="term" value="F:glucosylceramidase activity"/>
    <property type="evidence" value="ECO:0007669"/>
    <property type="project" value="UniProtKB-EC"/>
</dbReference>
<dbReference type="InterPro" id="IPR017853">
    <property type="entry name" value="GH"/>
</dbReference>
<keyword evidence="8 12" id="KW-0746">Sphingolipid metabolism</keyword>
<evidence type="ECO:0000256" key="10">
    <source>
        <dbReference type="ARBA" id="ARBA00050474"/>
    </source>
</evidence>
<evidence type="ECO:0000256" key="9">
    <source>
        <dbReference type="ARBA" id="ARBA00023098"/>
    </source>
</evidence>
<dbReference type="GO" id="GO:0006680">
    <property type="term" value="P:glucosylceramide catabolic process"/>
    <property type="evidence" value="ECO:0007669"/>
    <property type="project" value="TreeGrafter"/>
</dbReference>
<comment type="catalytic activity">
    <reaction evidence="11">
        <text>an N-acyl-1-beta-D-glucosyl-15-methylhexadecasphing-4-enine + H2O = an N-acyl-15-methylhexadecasphing-4-enine + D-glucose</text>
        <dbReference type="Rhea" id="RHEA:34755"/>
        <dbReference type="ChEBI" id="CHEBI:4167"/>
        <dbReference type="ChEBI" id="CHEBI:15377"/>
        <dbReference type="ChEBI" id="CHEBI:70815"/>
        <dbReference type="ChEBI" id="CHEBI:70846"/>
    </reaction>
    <physiologicalReaction direction="left-to-right" evidence="11">
        <dbReference type="Rhea" id="RHEA:34756"/>
    </physiologicalReaction>
</comment>
<dbReference type="GO" id="GO:0016241">
    <property type="term" value="P:regulation of macroautophagy"/>
    <property type="evidence" value="ECO:0007669"/>
    <property type="project" value="UniProtKB-ARBA"/>
</dbReference>
<dbReference type="SUPFAM" id="SSF51445">
    <property type="entry name" value="(Trans)glycosidases"/>
    <property type="match status" value="1"/>
</dbReference>
<evidence type="ECO:0000256" key="13">
    <source>
        <dbReference type="SAM" id="SignalP"/>
    </source>
</evidence>
<sequence>MKYFSLILFNIVFIGITLVESRRECIASKGHDSPYCVCNTTYCDDLDPIVKQPKGTVLVFETNKKGDRLKQTELKVSTQYTETADESIVLTIDKNTKYQKIMGFGGAFTDASGLNLKSLPQELATNVIKDYFSANGIEYNMCRVPIAGADFSPRAYTYNDQKDDFELKTFALQKEDFDYKIPYIKMARNMSSHSLNLFASPWASPAWMKTSGQINKGGFLIGNPGTKYYKTWANYFVKFLDAYKANGIEFWGMTVENEPGAGYNPNYGFNCLGFNETMERDFVKLDLGPALKAAGYGRDKLNLMVFDDNGNKIINWADVCFNDKEMAQYINGIAYHCYGNGAAKWWDVLETVHQRHPDQFVISSECCQEFKILKPGTLMRLGVWGNSESYARDIMDNLEHWTRGWVEWNFVLDMYGQPNWAHFSSEAPILVNSTSKEYYKDPKFYILGHFSKFLAPDSVRVSIKPDKTVNDFNSVAFVRPDNATVVIVYNQRDIATDLIIKDQTVGQIKTKIESRSIQTYIYWN</sequence>
<dbReference type="GO" id="GO:0006914">
    <property type="term" value="P:autophagy"/>
    <property type="evidence" value="ECO:0007669"/>
    <property type="project" value="UniProtKB-ARBA"/>
</dbReference>
<comment type="pathway">
    <text evidence="3">Sphingolipid metabolism.</text>
</comment>
<dbReference type="PANTHER" id="PTHR11069:SF23">
    <property type="entry name" value="LYSOSOMAL ACID GLUCOSYLCERAMIDASE"/>
    <property type="match status" value="1"/>
</dbReference>
<dbReference type="PANTHER" id="PTHR11069">
    <property type="entry name" value="GLUCOSYLCERAMIDASE"/>
    <property type="match status" value="1"/>
</dbReference>
<keyword evidence="17" id="KW-1185">Reference proteome</keyword>
<comment type="catalytic activity">
    <reaction evidence="10">
        <text>a beta-D-glucosylceramide + H2O = an N-acyl-sphingoid base + D-glucose</text>
        <dbReference type="Rhea" id="RHEA:81447"/>
        <dbReference type="ChEBI" id="CHEBI:4167"/>
        <dbReference type="ChEBI" id="CHEBI:15377"/>
        <dbReference type="ChEBI" id="CHEBI:83264"/>
        <dbReference type="ChEBI" id="CHEBI:83273"/>
    </reaction>
    <physiologicalReaction direction="left-to-right" evidence="10">
        <dbReference type="Rhea" id="RHEA:81448"/>
    </physiologicalReaction>
</comment>
<keyword evidence="9 12" id="KW-0443">Lipid metabolism</keyword>
<name>A0A7R9MCQ8_9ACAR</name>
<keyword evidence="6 13" id="KW-0732">Signal</keyword>
<dbReference type="Proteomes" id="UP000728032">
    <property type="component" value="Unassembled WGS sequence"/>
</dbReference>
<evidence type="ECO:0000256" key="8">
    <source>
        <dbReference type="ARBA" id="ARBA00022919"/>
    </source>
</evidence>
<proteinExistence type="inferred from homology"/>
<keyword evidence="12" id="KW-0326">Glycosidase</keyword>
<dbReference type="GO" id="GO:0005764">
    <property type="term" value="C:lysosome"/>
    <property type="evidence" value="ECO:0007669"/>
    <property type="project" value="UniProtKB-ARBA"/>
</dbReference>
<dbReference type="EMBL" id="OC928341">
    <property type="protein sequence ID" value="CAD7657707.1"/>
    <property type="molecule type" value="Genomic_DNA"/>
</dbReference>
<feature type="signal peptide" evidence="13">
    <location>
        <begin position="1"/>
        <end position="21"/>
    </location>
</feature>
<dbReference type="GO" id="GO:0051246">
    <property type="term" value="P:regulation of protein metabolic process"/>
    <property type="evidence" value="ECO:0007669"/>
    <property type="project" value="UniProtKB-ARBA"/>
</dbReference>
<organism evidence="16">
    <name type="scientific">Oppiella nova</name>
    <dbReference type="NCBI Taxonomy" id="334625"/>
    <lineage>
        <taxon>Eukaryota</taxon>
        <taxon>Metazoa</taxon>
        <taxon>Ecdysozoa</taxon>
        <taxon>Arthropoda</taxon>
        <taxon>Chelicerata</taxon>
        <taxon>Arachnida</taxon>
        <taxon>Acari</taxon>
        <taxon>Acariformes</taxon>
        <taxon>Sarcoptiformes</taxon>
        <taxon>Oribatida</taxon>
        <taxon>Brachypylina</taxon>
        <taxon>Oppioidea</taxon>
        <taxon>Oppiidae</taxon>
        <taxon>Oppiella</taxon>
    </lineage>
</organism>
<dbReference type="SUPFAM" id="SSF51011">
    <property type="entry name" value="Glycosyl hydrolase domain"/>
    <property type="match status" value="2"/>
</dbReference>
<evidence type="ECO:0000256" key="11">
    <source>
        <dbReference type="ARBA" id="ARBA00051345"/>
    </source>
</evidence>
<dbReference type="EMBL" id="CAJPVJ010013516">
    <property type="protein sequence ID" value="CAG2174893.1"/>
    <property type="molecule type" value="Genomic_DNA"/>
</dbReference>
<dbReference type="InterPro" id="IPR001139">
    <property type="entry name" value="Glyco_hydro_30"/>
</dbReference>
<evidence type="ECO:0000256" key="3">
    <source>
        <dbReference type="ARBA" id="ARBA00004991"/>
    </source>
</evidence>
<dbReference type="InterPro" id="IPR033452">
    <property type="entry name" value="GH30_C"/>
</dbReference>
<feature type="non-terminal residue" evidence="16">
    <location>
        <position position="1"/>
    </location>
</feature>
<evidence type="ECO:0000256" key="2">
    <source>
        <dbReference type="ARBA" id="ARBA00004760"/>
    </source>
</evidence>
<dbReference type="EC" id="3.2.1.45" evidence="5 12"/>
<protein>
    <recommendedName>
        <fullName evidence="5 12">Glucosylceramidase</fullName>
        <ecNumber evidence="5 12">3.2.1.45</ecNumber>
    </recommendedName>
</protein>
<gene>
    <name evidence="16" type="ORF">ONB1V03_LOCUS14332</name>
</gene>
<comment type="pathway">
    <text evidence="2">Lipid metabolism; sphingolipid metabolism.</text>
</comment>
<feature type="domain" description="Glycosyl hydrolase family 30 TIM-barrel" evidence="14">
    <location>
        <begin position="101"/>
        <end position="454"/>
    </location>
</feature>
<dbReference type="GO" id="GO:0030163">
    <property type="term" value="P:protein catabolic process"/>
    <property type="evidence" value="ECO:0007669"/>
    <property type="project" value="UniProtKB-ARBA"/>
</dbReference>
<evidence type="ECO:0000313" key="16">
    <source>
        <dbReference type="EMBL" id="CAD7657707.1"/>
    </source>
</evidence>
<keyword evidence="7 12" id="KW-0378">Hydrolase</keyword>
<evidence type="ECO:0000259" key="15">
    <source>
        <dbReference type="Pfam" id="PF17189"/>
    </source>
</evidence>
<dbReference type="InterPro" id="IPR033453">
    <property type="entry name" value="Glyco_hydro_30_TIM-barrel"/>
</dbReference>
<dbReference type="GO" id="GO:0006066">
    <property type="term" value="P:alcohol metabolic process"/>
    <property type="evidence" value="ECO:0007669"/>
    <property type="project" value="UniProtKB-ARBA"/>
</dbReference>
<dbReference type="OrthoDB" id="2160638at2759"/>
<evidence type="ECO:0000256" key="6">
    <source>
        <dbReference type="ARBA" id="ARBA00022729"/>
    </source>
</evidence>
<dbReference type="FunFam" id="3.20.20.80:FF:000030">
    <property type="entry name" value="Lysosomal acid glucosylceramidase"/>
    <property type="match status" value="1"/>
</dbReference>
<dbReference type="Pfam" id="PF17189">
    <property type="entry name" value="Glyco_hydro_30C"/>
    <property type="match status" value="1"/>
</dbReference>
<feature type="domain" description="Glycosyl hydrolase family 30 beta sandwich" evidence="15">
    <location>
        <begin position="457"/>
        <end position="520"/>
    </location>
</feature>
<dbReference type="GO" id="GO:0032006">
    <property type="term" value="P:regulation of TOR signaling"/>
    <property type="evidence" value="ECO:0007669"/>
    <property type="project" value="UniProtKB-ARBA"/>
</dbReference>
<comment type="catalytic activity">
    <reaction evidence="1">
        <text>a beta-D-glucosyl-(1&lt;-&gt;1')-N-acylsphing-4-enine + H2O = an N-acylsphing-4-enine + D-glucose</text>
        <dbReference type="Rhea" id="RHEA:13269"/>
        <dbReference type="ChEBI" id="CHEBI:4167"/>
        <dbReference type="ChEBI" id="CHEBI:15377"/>
        <dbReference type="ChEBI" id="CHEBI:22801"/>
        <dbReference type="ChEBI" id="CHEBI:52639"/>
        <dbReference type="EC" id="3.2.1.45"/>
    </reaction>
    <physiologicalReaction direction="left-to-right" evidence="1">
        <dbReference type="Rhea" id="RHEA:13270"/>
    </physiologicalReaction>
</comment>
<dbReference type="GO" id="GO:0010605">
    <property type="term" value="P:negative regulation of macromolecule metabolic process"/>
    <property type="evidence" value="ECO:0007669"/>
    <property type="project" value="UniProtKB-ARBA"/>
</dbReference>
<evidence type="ECO:0000256" key="5">
    <source>
        <dbReference type="ARBA" id="ARBA00012658"/>
    </source>
</evidence>
<dbReference type="GO" id="GO:0016758">
    <property type="term" value="F:hexosyltransferase activity"/>
    <property type="evidence" value="ECO:0007669"/>
    <property type="project" value="UniProtKB-ARBA"/>
</dbReference>
<accession>A0A7R9MCQ8</accession>
<dbReference type="Pfam" id="PF02055">
    <property type="entry name" value="Glyco_hydro_30"/>
    <property type="match status" value="1"/>
</dbReference>
<evidence type="ECO:0000313" key="17">
    <source>
        <dbReference type="Proteomes" id="UP000728032"/>
    </source>
</evidence>
<evidence type="ECO:0000256" key="7">
    <source>
        <dbReference type="ARBA" id="ARBA00022801"/>
    </source>
</evidence>
<evidence type="ECO:0000256" key="12">
    <source>
        <dbReference type="RuleBase" id="RU361188"/>
    </source>
</evidence>
<dbReference type="Gene3D" id="3.20.20.80">
    <property type="entry name" value="Glycosidases"/>
    <property type="match status" value="1"/>
</dbReference>
<dbReference type="PRINTS" id="PR00843">
    <property type="entry name" value="GLHYDRLASE30"/>
</dbReference>
<evidence type="ECO:0000256" key="1">
    <source>
        <dbReference type="ARBA" id="ARBA00001013"/>
    </source>
</evidence>
<feature type="chain" id="PRO_5035592684" description="Glucosylceramidase" evidence="13">
    <location>
        <begin position="22"/>
        <end position="524"/>
    </location>
</feature>